<name>A0A4W4H093_ELEEL</name>
<feature type="disulfide bond" evidence="24">
    <location>
        <begin position="437"/>
        <end position="449"/>
    </location>
</feature>
<gene>
    <name evidence="31" type="primary">itgb3b</name>
</gene>
<dbReference type="InterPro" id="IPR014836">
    <property type="entry name" value="Integrin_bsu_cyt_dom"/>
</dbReference>
<keyword evidence="17 25" id="KW-0401">Integrin</keyword>
<feature type="transmembrane region" description="Helical" evidence="26">
    <location>
        <begin position="681"/>
        <end position="703"/>
    </location>
</feature>
<dbReference type="SUPFAM" id="SSF103575">
    <property type="entry name" value="Plexin repeat"/>
    <property type="match status" value="1"/>
</dbReference>
<feature type="disulfide bond" evidence="24">
    <location>
        <begin position="569"/>
        <end position="574"/>
    </location>
</feature>
<feature type="domain" description="Integrin beta subunit cytoplasmic" evidence="29">
    <location>
        <begin position="704"/>
        <end position="750"/>
    </location>
</feature>
<dbReference type="InterPro" id="IPR015812">
    <property type="entry name" value="Integrin_bsu"/>
</dbReference>
<feature type="disulfide bond" evidence="24">
    <location>
        <begin position="489"/>
        <end position="494"/>
    </location>
</feature>
<dbReference type="InterPro" id="IPR057243">
    <property type="entry name" value="Integrin_I-EGF_CS"/>
</dbReference>
<evidence type="ECO:0000259" key="28">
    <source>
        <dbReference type="SMART" id="SM00187"/>
    </source>
</evidence>
<dbReference type="Ensembl" id="ENSEEET00000042491.2">
    <property type="protein sequence ID" value="ENSEEEP00000042006.2"/>
    <property type="gene ID" value="ENSEEEG00000017617.2"/>
</dbReference>
<keyword evidence="21" id="KW-0628">Postsynaptic cell membrane</keyword>
<proteinExistence type="inferred from homology"/>
<feature type="disulfide bond" evidence="24">
    <location>
        <begin position="571"/>
        <end position="619"/>
    </location>
</feature>
<dbReference type="SUPFAM" id="SSF57196">
    <property type="entry name" value="EGF/Laminin"/>
    <property type="match status" value="2"/>
</dbReference>
<evidence type="ECO:0000259" key="30">
    <source>
        <dbReference type="SMART" id="SM01242"/>
    </source>
</evidence>
<feature type="signal peptide" evidence="27">
    <location>
        <begin position="1"/>
        <end position="21"/>
    </location>
</feature>
<dbReference type="PANTHER" id="PTHR10082:SF25">
    <property type="entry name" value="INTEGRIN BETA-3"/>
    <property type="match status" value="1"/>
</dbReference>
<dbReference type="GO" id="GO:0005925">
    <property type="term" value="C:focal adhesion"/>
    <property type="evidence" value="ECO:0007669"/>
    <property type="project" value="TreeGrafter"/>
</dbReference>
<dbReference type="Gene3D" id="2.10.25.10">
    <property type="entry name" value="Laminin"/>
    <property type="match status" value="4"/>
</dbReference>
<reference evidence="31" key="5">
    <citation type="submission" date="2025-09" db="UniProtKB">
        <authorList>
            <consortium name="Ensembl"/>
        </authorList>
    </citation>
    <scope>IDENTIFICATION</scope>
</reference>
<feature type="domain" description="Integrin beta subunit tail" evidence="30">
    <location>
        <begin position="596"/>
        <end position="680"/>
    </location>
</feature>
<feature type="disulfide bond" evidence="24">
    <location>
        <begin position="17"/>
        <end position="424"/>
    </location>
</feature>
<dbReference type="PROSITE" id="PS00243">
    <property type="entry name" value="I_EGF_1"/>
    <property type="match status" value="1"/>
</dbReference>
<dbReference type="Pfam" id="PF18372">
    <property type="entry name" value="I-EGF_1"/>
    <property type="match status" value="1"/>
</dbReference>
<dbReference type="InterPro" id="IPR012896">
    <property type="entry name" value="Integrin_bsu_tail"/>
</dbReference>
<dbReference type="GO" id="GO:0001968">
    <property type="term" value="F:fibronectin binding"/>
    <property type="evidence" value="ECO:0007669"/>
    <property type="project" value="TreeGrafter"/>
</dbReference>
<feature type="disulfide bond" evidence="24">
    <location>
        <begin position="496"/>
        <end position="509"/>
    </location>
</feature>
<evidence type="ECO:0000256" key="9">
    <source>
        <dbReference type="ARBA" id="ARBA00022729"/>
    </source>
</evidence>
<dbReference type="InterPro" id="IPR002369">
    <property type="entry name" value="Integrin_bsu_VWA"/>
</dbReference>
<feature type="chain" id="PRO_5044208698" description="Integrin beta" evidence="27">
    <location>
        <begin position="22"/>
        <end position="750"/>
    </location>
</feature>
<feature type="disulfide bond" evidence="24">
    <location>
        <begin position="28"/>
        <end position="63"/>
    </location>
</feature>
<dbReference type="Pfam" id="PF07965">
    <property type="entry name" value="Integrin_B_tail"/>
    <property type="match status" value="1"/>
</dbReference>
<feature type="disulfide bond" evidence="24">
    <location>
        <begin position="363"/>
        <end position="375"/>
    </location>
</feature>
<evidence type="ECO:0000256" key="7">
    <source>
        <dbReference type="ARBA" id="ARBA00022692"/>
    </source>
</evidence>
<feature type="disulfide bond" evidence="24">
    <location>
        <begin position="537"/>
        <end position="546"/>
    </location>
</feature>
<keyword evidence="18 26" id="KW-0472">Membrane</keyword>
<dbReference type="FunFam" id="1.20.5.100:FF:000002">
    <property type="entry name" value="Integrin beta"/>
    <property type="match status" value="1"/>
</dbReference>
<dbReference type="GO" id="GO:0007229">
    <property type="term" value="P:integrin-mediated signaling pathway"/>
    <property type="evidence" value="ECO:0007669"/>
    <property type="project" value="UniProtKB-KW"/>
</dbReference>
<reference evidence="31" key="3">
    <citation type="submission" date="2020-05" db="EMBL/GenBank/DDBJ databases">
        <title>Electrophorus electricus (electric eel) genome, fEleEle1, primary haplotype.</title>
        <authorList>
            <person name="Myers G."/>
            <person name="Meyer A."/>
            <person name="Fedrigo O."/>
            <person name="Formenti G."/>
            <person name="Rhie A."/>
            <person name="Tracey A."/>
            <person name="Sims Y."/>
            <person name="Jarvis E.D."/>
        </authorList>
    </citation>
    <scope>NUCLEOTIDE SEQUENCE [LARGE SCALE GENOMIC DNA]</scope>
</reference>
<dbReference type="InterPro" id="IPR040622">
    <property type="entry name" value="EGF_integrin_1"/>
</dbReference>
<keyword evidence="8" id="KW-0479">Metal-binding</keyword>
<dbReference type="GO" id="GO:0045211">
    <property type="term" value="C:postsynaptic membrane"/>
    <property type="evidence" value="ECO:0007669"/>
    <property type="project" value="UniProtKB-SubCell"/>
</dbReference>
<dbReference type="SUPFAM" id="SSF69179">
    <property type="entry name" value="Integrin domains"/>
    <property type="match status" value="1"/>
</dbReference>
<feature type="disulfide bond" evidence="24">
    <location>
        <begin position="532"/>
        <end position="563"/>
    </location>
</feature>
<feature type="disulfide bond" evidence="24">
    <location>
        <begin position="576"/>
        <end position="586"/>
    </location>
</feature>
<dbReference type="SUPFAM" id="SSF69687">
    <property type="entry name" value="Integrin beta tail domain"/>
    <property type="match status" value="1"/>
</dbReference>
<dbReference type="Gene3D" id="3.40.50.410">
    <property type="entry name" value="von Willebrand factor, type A domain"/>
    <property type="match status" value="1"/>
</dbReference>
<evidence type="ECO:0000256" key="2">
    <source>
        <dbReference type="ARBA" id="ARBA00004282"/>
    </source>
</evidence>
<dbReference type="GO" id="GO:0005178">
    <property type="term" value="F:integrin binding"/>
    <property type="evidence" value="ECO:0007669"/>
    <property type="project" value="TreeGrafter"/>
</dbReference>
<feature type="disulfide bond" evidence="24">
    <location>
        <begin position="38"/>
        <end position="52"/>
    </location>
</feature>
<feature type="disulfide bond" evidence="24">
    <location>
        <begin position="596"/>
        <end position="605"/>
    </location>
</feature>
<dbReference type="InterPro" id="IPR033760">
    <property type="entry name" value="Integrin_beta_N"/>
</dbReference>
<dbReference type="Pfam" id="PF08725">
    <property type="entry name" value="Integrin_b_cyt"/>
    <property type="match status" value="1"/>
</dbReference>
<dbReference type="GO" id="GO:0030335">
    <property type="term" value="P:positive regulation of cell migration"/>
    <property type="evidence" value="ECO:0007669"/>
    <property type="project" value="UniProtKB-ARBA"/>
</dbReference>
<dbReference type="FunFam" id="2.60.40.1510:FF:000004">
    <property type="entry name" value="Integrin beta"/>
    <property type="match status" value="1"/>
</dbReference>
<keyword evidence="12" id="KW-0460">Magnesium</keyword>
<evidence type="ECO:0000256" key="19">
    <source>
        <dbReference type="ARBA" id="ARBA00023157"/>
    </source>
</evidence>
<dbReference type="GO" id="GO:0033627">
    <property type="term" value="P:cell adhesion mediated by integrin"/>
    <property type="evidence" value="ECO:0007669"/>
    <property type="project" value="TreeGrafter"/>
</dbReference>
<dbReference type="SUPFAM" id="SSF53300">
    <property type="entry name" value="vWA-like"/>
    <property type="match status" value="1"/>
</dbReference>
<feature type="disulfide bond" evidence="24">
    <location>
        <begin position="422"/>
        <end position="426"/>
    </location>
</feature>
<dbReference type="PANTHER" id="PTHR10082">
    <property type="entry name" value="INTEGRIN BETA SUBUNIT"/>
    <property type="match status" value="1"/>
</dbReference>
<dbReference type="SMART" id="SM00187">
    <property type="entry name" value="INB"/>
    <property type="match status" value="1"/>
</dbReference>
<comment type="similarity">
    <text evidence="3 25">Belongs to the integrin beta chain family.</text>
</comment>
<dbReference type="PRINTS" id="PR01186">
    <property type="entry name" value="INTEGRINB"/>
</dbReference>
<evidence type="ECO:0000256" key="27">
    <source>
        <dbReference type="SAM" id="SignalP"/>
    </source>
</evidence>
<dbReference type="GO" id="GO:0045124">
    <property type="term" value="P:regulation of bone resorption"/>
    <property type="evidence" value="ECO:0007669"/>
    <property type="project" value="UniProtKB-ARBA"/>
</dbReference>
<evidence type="ECO:0000256" key="17">
    <source>
        <dbReference type="ARBA" id="ARBA00023037"/>
    </source>
</evidence>
<keyword evidence="22" id="KW-0966">Cell projection</keyword>
<keyword evidence="14" id="KW-0965">Cell junction</keyword>
<evidence type="ECO:0000256" key="15">
    <source>
        <dbReference type="ARBA" id="ARBA00022989"/>
    </source>
</evidence>
<dbReference type="Gene3D" id="1.20.5.100">
    <property type="entry name" value="Cytochrome c1, transmembrane anchor, C-terminal"/>
    <property type="match status" value="1"/>
</dbReference>
<reference evidence="31" key="4">
    <citation type="submission" date="2025-08" db="UniProtKB">
        <authorList>
            <consortium name="Ensembl"/>
        </authorList>
    </citation>
    <scope>IDENTIFICATION</scope>
</reference>
<evidence type="ECO:0000256" key="23">
    <source>
        <dbReference type="ARBA" id="ARBA00035006"/>
    </source>
</evidence>
<evidence type="ECO:0000256" key="18">
    <source>
        <dbReference type="ARBA" id="ARBA00023136"/>
    </source>
</evidence>
<dbReference type="GO" id="GO:0007160">
    <property type="term" value="P:cell-matrix adhesion"/>
    <property type="evidence" value="ECO:0007669"/>
    <property type="project" value="TreeGrafter"/>
</dbReference>
<dbReference type="InterPro" id="IPR057073">
    <property type="entry name" value="EGF_integrin_2"/>
</dbReference>
<dbReference type="PROSITE" id="PS52047">
    <property type="entry name" value="I_EGF_2"/>
    <property type="match status" value="4"/>
</dbReference>
<evidence type="ECO:0000256" key="14">
    <source>
        <dbReference type="ARBA" id="ARBA00022949"/>
    </source>
</evidence>
<feature type="disulfide bond" evidence="24">
    <location>
        <begin position="462"/>
        <end position="475"/>
    </location>
</feature>
<protein>
    <recommendedName>
        <fullName evidence="25">Integrin beta</fullName>
    </recommendedName>
</protein>
<feature type="disulfide bond" evidence="24">
    <location>
        <begin position="589"/>
        <end position="592"/>
    </location>
</feature>
<evidence type="ECO:0000256" key="25">
    <source>
        <dbReference type="RuleBase" id="RU000633"/>
    </source>
</evidence>
<feature type="disulfide bond" evidence="24">
    <location>
        <begin position="25"/>
        <end position="35"/>
    </location>
</feature>
<dbReference type="FunFam" id="4.10.1240.30:FF:000001">
    <property type="entry name" value="Integrin beta"/>
    <property type="match status" value="1"/>
</dbReference>
<keyword evidence="11" id="KW-0106">Calcium</keyword>
<dbReference type="GO" id="GO:0031258">
    <property type="term" value="C:lamellipodium membrane"/>
    <property type="evidence" value="ECO:0007669"/>
    <property type="project" value="UniProtKB-SubCell"/>
</dbReference>
<feature type="disulfide bond" evidence="24">
    <location>
        <begin position="548"/>
        <end position="555"/>
    </location>
</feature>
<evidence type="ECO:0000256" key="8">
    <source>
        <dbReference type="ARBA" id="ARBA00022723"/>
    </source>
</evidence>
<dbReference type="FunFam" id="2.10.25.10:FF:000075">
    <property type="entry name" value="Integrin beta"/>
    <property type="match status" value="1"/>
</dbReference>
<keyword evidence="20" id="KW-0325">Glycoprotein</keyword>
<reference evidence="32" key="2">
    <citation type="journal article" date="2017" name="Sci. Adv.">
        <title>A tail of two voltages: Proteomic comparison of the three electric organs of the electric eel.</title>
        <authorList>
            <person name="Traeger L.L."/>
            <person name="Sabat G."/>
            <person name="Barrett-Wilt G.A."/>
            <person name="Wells G.B."/>
            <person name="Sussman M.R."/>
        </authorList>
    </citation>
    <scope>NUCLEOTIDE SEQUENCE [LARGE SCALE GENOMIC DNA]</scope>
</reference>
<dbReference type="AlphaFoldDB" id="A0A4W4H093"/>
<dbReference type="InterPro" id="IPR036349">
    <property type="entry name" value="Integrin_bsu_tail_dom_sf"/>
</dbReference>
<dbReference type="GO" id="GO:0008305">
    <property type="term" value="C:integrin complex"/>
    <property type="evidence" value="ECO:0007669"/>
    <property type="project" value="TreeGrafter"/>
</dbReference>
<reference evidence="32" key="1">
    <citation type="journal article" date="2014" name="Science">
        <title>Nonhuman genetics. Genomic basis for the convergent evolution of electric organs.</title>
        <authorList>
            <person name="Gallant J.R."/>
            <person name="Traeger L.L."/>
            <person name="Volkening J.D."/>
            <person name="Moffett H."/>
            <person name="Chen P.H."/>
            <person name="Novina C.D."/>
            <person name="Phillips G.N.Jr."/>
            <person name="Anand R."/>
            <person name="Wells G.B."/>
            <person name="Pinch M."/>
            <person name="Guth R."/>
            <person name="Unguez G.A."/>
            <person name="Albert J.S."/>
            <person name="Zakon H.H."/>
            <person name="Samanta M.P."/>
            <person name="Sussman M.R."/>
        </authorList>
    </citation>
    <scope>NUCLEOTIDE SEQUENCE [LARGE SCALE GENOMIC DNA]</scope>
</reference>
<evidence type="ECO:0000256" key="12">
    <source>
        <dbReference type="ARBA" id="ARBA00022842"/>
    </source>
</evidence>
<evidence type="ECO:0000256" key="10">
    <source>
        <dbReference type="ARBA" id="ARBA00022737"/>
    </source>
</evidence>
<organism evidence="31 32">
    <name type="scientific">Electrophorus electricus</name>
    <name type="common">Electric eel</name>
    <name type="synonym">Gymnotus electricus</name>
    <dbReference type="NCBI Taxonomy" id="8005"/>
    <lineage>
        <taxon>Eukaryota</taxon>
        <taxon>Metazoa</taxon>
        <taxon>Chordata</taxon>
        <taxon>Craniata</taxon>
        <taxon>Vertebrata</taxon>
        <taxon>Euteleostomi</taxon>
        <taxon>Actinopterygii</taxon>
        <taxon>Neopterygii</taxon>
        <taxon>Teleostei</taxon>
        <taxon>Ostariophysi</taxon>
        <taxon>Gymnotiformes</taxon>
        <taxon>Gymnotoidei</taxon>
        <taxon>Gymnotidae</taxon>
        <taxon>Electrophorus</taxon>
    </lineage>
</organism>
<dbReference type="InterPro" id="IPR032695">
    <property type="entry name" value="Integrin_dom_sf"/>
</dbReference>
<dbReference type="Gene3D" id="2.60.40.1510">
    <property type="entry name" value="ntegrin, alpha v. Chain A, domain 3"/>
    <property type="match status" value="2"/>
</dbReference>
<evidence type="ECO:0000256" key="6">
    <source>
        <dbReference type="ARBA" id="ARBA00022553"/>
    </source>
</evidence>
<keyword evidence="4" id="KW-1003">Cell membrane</keyword>
<evidence type="ECO:0000259" key="29">
    <source>
        <dbReference type="SMART" id="SM01241"/>
    </source>
</evidence>
<dbReference type="SMART" id="SM01241">
    <property type="entry name" value="Integrin_b_cyt"/>
    <property type="match status" value="1"/>
</dbReference>
<dbReference type="FunFam" id="3.30.1680.10:FF:000002">
    <property type="entry name" value="Integrin beta"/>
    <property type="match status" value="1"/>
</dbReference>
<evidence type="ECO:0000256" key="22">
    <source>
        <dbReference type="ARBA" id="ARBA00023273"/>
    </source>
</evidence>
<evidence type="ECO:0000313" key="32">
    <source>
        <dbReference type="Proteomes" id="UP000314983"/>
    </source>
</evidence>
<dbReference type="InterPro" id="IPR013111">
    <property type="entry name" value="EGF_extracell"/>
</dbReference>
<feature type="disulfide bond" evidence="24">
    <location>
        <begin position="491"/>
        <end position="524"/>
    </location>
</feature>
<dbReference type="GeneTree" id="ENSGT01150000286919"/>
<evidence type="ECO:0000256" key="13">
    <source>
        <dbReference type="ARBA" id="ARBA00022889"/>
    </source>
</evidence>
<evidence type="ECO:0000256" key="21">
    <source>
        <dbReference type="ARBA" id="ARBA00023257"/>
    </source>
</evidence>
<keyword evidence="7 25" id="KW-0812">Transmembrane</keyword>
<dbReference type="GO" id="GO:0070527">
    <property type="term" value="P:platelet aggregation"/>
    <property type="evidence" value="ECO:0007669"/>
    <property type="project" value="TreeGrafter"/>
</dbReference>
<dbReference type="GO" id="GO:0016477">
    <property type="term" value="P:cell migration"/>
    <property type="evidence" value="ECO:0007669"/>
    <property type="project" value="TreeGrafter"/>
</dbReference>
<keyword evidence="6" id="KW-0597">Phosphoprotein</keyword>
<feature type="disulfide bond" evidence="24">
    <location>
        <begin position="246"/>
        <end position="287"/>
    </location>
</feature>
<feature type="disulfide bond" evidence="24">
    <location>
        <begin position="511"/>
        <end position="516"/>
    </location>
</feature>
<dbReference type="Pfam" id="PF00362">
    <property type="entry name" value="Integrin_beta"/>
    <property type="match status" value="1"/>
</dbReference>
<evidence type="ECO:0000256" key="11">
    <source>
        <dbReference type="ARBA" id="ARBA00022837"/>
    </source>
</evidence>
<comment type="subcellular location">
    <subcellularLocation>
        <location evidence="2">Cell junction</location>
    </subcellularLocation>
    <subcellularLocation>
        <location evidence="25">Cell membrane</location>
        <topology evidence="25">Single-pass type I membrane protein</topology>
    </subcellularLocation>
    <subcellularLocation>
        <location evidence="1">Cell projection</location>
        <location evidence="1">Lamellipodium membrane</location>
    </subcellularLocation>
    <subcellularLocation>
        <location evidence="23">Postsynaptic cell membrane</location>
        <topology evidence="23">Single-pass type I membrane protein</topology>
    </subcellularLocation>
</comment>
<dbReference type="GO" id="GO:0051049">
    <property type="term" value="P:regulation of transport"/>
    <property type="evidence" value="ECO:0007669"/>
    <property type="project" value="UniProtKB-ARBA"/>
</dbReference>
<evidence type="ECO:0000256" key="26">
    <source>
        <dbReference type="SAM" id="Phobius"/>
    </source>
</evidence>
<evidence type="ECO:0000313" key="31">
    <source>
        <dbReference type="Ensembl" id="ENSEEEP00000042006.2"/>
    </source>
</evidence>
<keyword evidence="16" id="KW-0770">Synapse</keyword>
<keyword evidence="9 27" id="KW-0732">Signal</keyword>
<keyword evidence="13 25" id="KW-0130">Cell adhesion</keyword>
<dbReference type="InterPro" id="IPR036465">
    <property type="entry name" value="vWFA_dom_sf"/>
</dbReference>
<evidence type="ECO:0000256" key="24">
    <source>
        <dbReference type="PIRSR" id="PIRSR002512-1"/>
    </source>
</evidence>
<evidence type="ECO:0000256" key="3">
    <source>
        <dbReference type="ARBA" id="ARBA00007449"/>
    </source>
</evidence>
<dbReference type="FunFam" id="3.40.50.410:FF:000002">
    <property type="entry name" value="Integrin beta"/>
    <property type="match status" value="1"/>
</dbReference>
<feature type="disulfide bond" evidence="24">
    <location>
        <begin position="530"/>
        <end position="535"/>
    </location>
</feature>
<dbReference type="FunFam" id="2.10.25.10:FF:000036">
    <property type="entry name" value="Integrin beta"/>
    <property type="match status" value="1"/>
</dbReference>
<dbReference type="Gene3D" id="3.30.1680.10">
    <property type="entry name" value="ligand-binding face of the semaphorins, domain 2"/>
    <property type="match status" value="1"/>
</dbReference>
<evidence type="ECO:0000256" key="4">
    <source>
        <dbReference type="ARBA" id="ARBA00022475"/>
    </source>
</evidence>
<dbReference type="SMART" id="SM01242">
    <property type="entry name" value="Integrin_B_tail"/>
    <property type="match status" value="1"/>
</dbReference>
<dbReference type="GO" id="GO:0009986">
    <property type="term" value="C:cell surface"/>
    <property type="evidence" value="ECO:0007669"/>
    <property type="project" value="TreeGrafter"/>
</dbReference>
<dbReference type="GO" id="GO:0046872">
    <property type="term" value="F:metal ion binding"/>
    <property type="evidence" value="ECO:0007669"/>
    <property type="project" value="UniProtKB-KW"/>
</dbReference>
<sequence>MGLFVCLFFVHICSNICTSRGASTCQQCLAVHHSCAWCFQEFGLNTPGASRCDLERNLIKAGCRRGALEYPTSQLLVKEDRPLSDKASGATTEVTQIRPQKLYITLRPDDTKQFTLQVRQVEDYPVDLYYLMDLSYSMNDDLSQLRRLGKGLAEEMSKTTSNLRMGFGAFVDKPVSPYMYISPPEAVKNPCYSIPYKCQPQFGYRHVLSLTEEVGRFTEEVKKQKVSRNRDAPEGGFDAIIQAAVCKEKIGWRPGASHLLVFTTDAKTHVALDGRLAGIVRPNDGQCHVGTDNIYNMSTTMDYPSLALITEKMSENNINLIFAVTIWNTSLPIFLFYSKIRSKVELELLNVPEELSLSFNATCINGEVIPGLRSCSGLKRGDTVSFSVEAHARGCPKEKLKTFTIKPVGFKDALLITVDFECECKCQAHSQPNSPVCHHGNGTYECGLCLCHPGRLGPQCECAEGDYGPSKQDTCSSPNALVCSGRGDCVCGQCVCHSNDFGKVWGKRCECDDFNCLRYKGELCSGHGTCSCGFCQCEPDWTGENCNCSSRTDTCMSSLGLLCSGHGQCVCGICECTQPGAYGSTCDKCPTCPDACTMKKECVECRHFKRGKLFEDGSCARICRDEITLVDDLAFHDKNAVNCTYKDKDDCVQRFQYYEDNSGKSILSVVKEPDCPKGPDILVVLLSVAGAILILGLVSLLIWKLLVTIHDRREFAKFEEERARAKWDTGHNPLYKGATSTFTNITYRGN</sequence>
<evidence type="ECO:0000256" key="5">
    <source>
        <dbReference type="ARBA" id="ARBA00022536"/>
    </source>
</evidence>
<dbReference type="GO" id="GO:0008284">
    <property type="term" value="P:positive regulation of cell population proliferation"/>
    <property type="evidence" value="ECO:0007669"/>
    <property type="project" value="UniProtKB-ARBA"/>
</dbReference>
<keyword evidence="19 24" id="KW-1015">Disulfide bond</keyword>
<feature type="disulfide bond" evidence="24">
    <location>
        <begin position="623"/>
        <end position="651"/>
    </location>
</feature>
<dbReference type="PIRSF" id="PIRSF002512">
    <property type="entry name" value="Integrin_B"/>
    <property type="match status" value="1"/>
</dbReference>
<feature type="disulfide bond" evidence="24">
    <location>
        <begin position="446"/>
        <end position="483"/>
    </location>
</feature>
<keyword evidence="5" id="KW-0245">EGF-like domain</keyword>
<feature type="domain" description="Integrin beta subunit VWA" evidence="28">
    <location>
        <begin position="24"/>
        <end position="424"/>
    </location>
</feature>
<dbReference type="Pfam" id="PF17205">
    <property type="entry name" value="PSI_integrin"/>
    <property type="match status" value="1"/>
</dbReference>
<dbReference type="Gene3D" id="4.10.1240.30">
    <property type="match status" value="1"/>
</dbReference>
<keyword evidence="15 26" id="KW-1133">Transmembrane helix</keyword>
<keyword evidence="32" id="KW-1185">Reference proteome</keyword>
<evidence type="ECO:0000256" key="16">
    <source>
        <dbReference type="ARBA" id="ARBA00023018"/>
    </source>
</evidence>
<feature type="disulfide bond" evidence="24">
    <location>
        <begin position="451"/>
        <end position="460"/>
    </location>
</feature>
<evidence type="ECO:0000256" key="1">
    <source>
        <dbReference type="ARBA" id="ARBA00004121"/>
    </source>
</evidence>
<dbReference type="Pfam" id="PF07974">
    <property type="entry name" value="EGF_2"/>
    <property type="match status" value="2"/>
</dbReference>
<dbReference type="GO" id="GO:0070051">
    <property type="term" value="F:fibrinogen binding"/>
    <property type="evidence" value="ECO:0007669"/>
    <property type="project" value="TreeGrafter"/>
</dbReference>
<feature type="disulfide bond" evidence="24">
    <location>
        <begin position="602"/>
        <end position="675"/>
    </location>
</feature>
<feature type="disulfide bond" evidence="24">
    <location>
        <begin position="395"/>
        <end position="643"/>
    </location>
</feature>
<evidence type="ECO:0000256" key="20">
    <source>
        <dbReference type="ARBA" id="ARBA00023180"/>
    </source>
</evidence>
<dbReference type="Proteomes" id="UP000314983">
    <property type="component" value="Chromosome 14"/>
</dbReference>
<dbReference type="Pfam" id="PF23105">
    <property type="entry name" value="EGF_integrin"/>
    <property type="match status" value="1"/>
</dbReference>
<accession>A0A4W4H093</accession>
<keyword evidence="10" id="KW-0677">Repeat</keyword>
<feature type="disulfide bond" evidence="24">
    <location>
        <begin position="191"/>
        <end position="198"/>
    </location>
</feature>